<dbReference type="InterPro" id="IPR036388">
    <property type="entry name" value="WH-like_DNA-bd_sf"/>
</dbReference>
<accession>A0A1I7JTQ1</accession>
<dbReference type="InterPro" id="IPR011711">
    <property type="entry name" value="GntR_C"/>
</dbReference>
<dbReference type="PRINTS" id="PR00035">
    <property type="entry name" value="HTHGNTR"/>
</dbReference>
<reference evidence="6" key="1">
    <citation type="submission" date="2016-10" db="EMBL/GenBank/DDBJ databases">
        <authorList>
            <person name="Varghese N."/>
            <person name="Submissions S."/>
        </authorList>
    </citation>
    <scope>NUCLEOTIDE SEQUENCE [LARGE SCALE GENOMIC DNA]</scope>
    <source>
        <strain evidence="6">CGMCC 1.6981</strain>
    </source>
</reference>
<dbReference type="PANTHER" id="PTHR43537:SF24">
    <property type="entry name" value="GLUCONATE OPERON TRANSCRIPTIONAL REPRESSOR"/>
    <property type="match status" value="1"/>
</dbReference>
<dbReference type="GO" id="GO:0003700">
    <property type="term" value="F:DNA-binding transcription factor activity"/>
    <property type="evidence" value="ECO:0007669"/>
    <property type="project" value="InterPro"/>
</dbReference>
<name>A0A1I7JTQ1_9GAMM</name>
<dbReference type="SUPFAM" id="SSF46785">
    <property type="entry name" value="Winged helix' DNA-binding domain"/>
    <property type="match status" value="1"/>
</dbReference>
<feature type="domain" description="HTH gntR-type" evidence="4">
    <location>
        <begin position="16"/>
        <end position="83"/>
    </location>
</feature>
<keyword evidence="1" id="KW-0805">Transcription regulation</keyword>
<sequence>MPRTTATNSGAFIQPTNLVEQVADYLTQAIIGQRFAPGERLSEVQLARDLGVSRAPVREAARLLESRGLLVSKPRKGVFVRALDASELNDIYDLRLCLERHATERLTVSFTDEIEVSLRSQVERLCEAASHGDETQRIEEDLAFHRLMIAWTGNRRLLTSFDALSHELRLCITLITKTHEDPDSIAECHHLLLDALKSGDTGRCREAVDYHIGVARDYVIKAVAESRT</sequence>
<keyword evidence="6" id="KW-1185">Reference proteome</keyword>
<proteinExistence type="predicted"/>
<dbReference type="PANTHER" id="PTHR43537">
    <property type="entry name" value="TRANSCRIPTIONAL REGULATOR, GNTR FAMILY"/>
    <property type="match status" value="1"/>
</dbReference>
<dbReference type="SMART" id="SM00895">
    <property type="entry name" value="FCD"/>
    <property type="match status" value="1"/>
</dbReference>
<dbReference type="OrthoDB" id="9799812at2"/>
<evidence type="ECO:0000313" key="6">
    <source>
        <dbReference type="Proteomes" id="UP000198693"/>
    </source>
</evidence>
<organism evidence="5 6">
    <name type="scientific">Halomonas korlensis</name>
    <dbReference type="NCBI Taxonomy" id="463301"/>
    <lineage>
        <taxon>Bacteria</taxon>
        <taxon>Pseudomonadati</taxon>
        <taxon>Pseudomonadota</taxon>
        <taxon>Gammaproteobacteria</taxon>
        <taxon>Oceanospirillales</taxon>
        <taxon>Halomonadaceae</taxon>
        <taxon>Halomonas</taxon>
    </lineage>
</organism>
<dbReference type="EMBL" id="FPBP01000012">
    <property type="protein sequence ID" value="SFU88571.1"/>
    <property type="molecule type" value="Genomic_DNA"/>
</dbReference>
<dbReference type="SMART" id="SM00345">
    <property type="entry name" value="HTH_GNTR"/>
    <property type="match status" value="1"/>
</dbReference>
<dbReference type="InterPro" id="IPR008920">
    <property type="entry name" value="TF_FadR/GntR_C"/>
</dbReference>
<dbReference type="PROSITE" id="PS50949">
    <property type="entry name" value="HTH_GNTR"/>
    <property type="match status" value="1"/>
</dbReference>
<evidence type="ECO:0000259" key="4">
    <source>
        <dbReference type="PROSITE" id="PS50949"/>
    </source>
</evidence>
<dbReference type="GO" id="GO:0003677">
    <property type="term" value="F:DNA binding"/>
    <property type="evidence" value="ECO:0007669"/>
    <property type="project" value="UniProtKB-KW"/>
</dbReference>
<dbReference type="InterPro" id="IPR000524">
    <property type="entry name" value="Tscrpt_reg_HTH_GntR"/>
</dbReference>
<dbReference type="STRING" id="463301.SAMN04487955_11256"/>
<dbReference type="Gene3D" id="1.20.120.530">
    <property type="entry name" value="GntR ligand-binding domain-like"/>
    <property type="match status" value="1"/>
</dbReference>
<dbReference type="SUPFAM" id="SSF48008">
    <property type="entry name" value="GntR ligand-binding domain-like"/>
    <property type="match status" value="1"/>
</dbReference>
<keyword evidence="2 5" id="KW-0238">DNA-binding</keyword>
<dbReference type="Proteomes" id="UP000198693">
    <property type="component" value="Unassembled WGS sequence"/>
</dbReference>
<evidence type="ECO:0000256" key="1">
    <source>
        <dbReference type="ARBA" id="ARBA00023015"/>
    </source>
</evidence>
<gene>
    <name evidence="5" type="ORF">SAMN04487955_11256</name>
</gene>
<evidence type="ECO:0000313" key="5">
    <source>
        <dbReference type="EMBL" id="SFU88571.1"/>
    </source>
</evidence>
<dbReference type="RefSeq" id="WP_089796905.1">
    <property type="nucleotide sequence ID" value="NZ_FPBP01000012.1"/>
</dbReference>
<evidence type="ECO:0000256" key="2">
    <source>
        <dbReference type="ARBA" id="ARBA00023125"/>
    </source>
</evidence>
<dbReference type="Gene3D" id="1.10.10.10">
    <property type="entry name" value="Winged helix-like DNA-binding domain superfamily/Winged helix DNA-binding domain"/>
    <property type="match status" value="1"/>
</dbReference>
<evidence type="ECO:0000256" key="3">
    <source>
        <dbReference type="ARBA" id="ARBA00023163"/>
    </source>
</evidence>
<dbReference type="AlphaFoldDB" id="A0A1I7JTQ1"/>
<dbReference type="Pfam" id="PF00392">
    <property type="entry name" value="GntR"/>
    <property type="match status" value="1"/>
</dbReference>
<dbReference type="InterPro" id="IPR036390">
    <property type="entry name" value="WH_DNA-bd_sf"/>
</dbReference>
<dbReference type="CDD" id="cd07377">
    <property type="entry name" value="WHTH_GntR"/>
    <property type="match status" value="1"/>
</dbReference>
<protein>
    <submittedName>
        <fullName evidence="5">DNA-binding transcriptional regulator, GntR family</fullName>
    </submittedName>
</protein>
<dbReference type="Pfam" id="PF07729">
    <property type="entry name" value="FCD"/>
    <property type="match status" value="1"/>
</dbReference>
<keyword evidence="3" id="KW-0804">Transcription</keyword>